<feature type="region of interest" description="Disordered" evidence="1">
    <location>
        <begin position="59"/>
        <end position="93"/>
    </location>
</feature>
<evidence type="ECO:0000256" key="1">
    <source>
        <dbReference type="SAM" id="MobiDB-lite"/>
    </source>
</evidence>
<proteinExistence type="predicted"/>
<protein>
    <submittedName>
        <fullName evidence="2">Uncharacterized protein</fullName>
    </submittedName>
</protein>
<reference evidence="2 3" key="1">
    <citation type="submission" date="2019-03" db="EMBL/GenBank/DDBJ databases">
        <title>Sequencing 23 genomes of Wallemia ichthyophaga.</title>
        <authorList>
            <person name="Gostincar C."/>
        </authorList>
    </citation>
    <scope>NUCLEOTIDE SEQUENCE [LARGE SCALE GENOMIC DNA]</scope>
    <source>
        <strain evidence="2 3">EXF-5753</strain>
    </source>
</reference>
<accession>A0A4T0FK04</accession>
<organism evidence="2 3">
    <name type="scientific">Wallemia hederae</name>
    <dbReference type="NCBI Taxonomy" id="1540922"/>
    <lineage>
        <taxon>Eukaryota</taxon>
        <taxon>Fungi</taxon>
        <taxon>Dikarya</taxon>
        <taxon>Basidiomycota</taxon>
        <taxon>Wallemiomycotina</taxon>
        <taxon>Wallemiomycetes</taxon>
        <taxon>Wallemiales</taxon>
        <taxon>Wallemiaceae</taxon>
        <taxon>Wallemia</taxon>
    </lineage>
</organism>
<sequence length="153" mass="16907">MIFNVKDLEYDISKDRAFRCNTQSFNAQSGIGLGLSCGEYSSVQSNQPSQRFYQQQNTVVTPTQSPKKSVLKTPPPLSFSPTQKLSRKRSVSFGSDHVQNYDKAAPPDRVISNSNVGSKMAYTSRTIVASPKEIATPVNAKELKSRLNAIYLV</sequence>
<keyword evidence="3" id="KW-1185">Reference proteome</keyword>
<dbReference type="OrthoDB" id="3360355at2759"/>
<dbReference type="EMBL" id="SPNW01000039">
    <property type="protein sequence ID" value="TIA88370.1"/>
    <property type="molecule type" value="Genomic_DNA"/>
</dbReference>
<name>A0A4T0FK04_9BASI</name>
<evidence type="ECO:0000313" key="3">
    <source>
        <dbReference type="Proteomes" id="UP000310189"/>
    </source>
</evidence>
<comment type="caution">
    <text evidence="2">The sequence shown here is derived from an EMBL/GenBank/DDBJ whole genome shotgun (WGS) entry which is preliminary data.</text>
</comment>
<dbReference type="Proteomes" id="UP000310189">
    <property type="component" value="Unassembled WGS sequence"/>
</dbReference>
<evidence type="ECO:0000313" key="2">
    <source>
        <dbReference type="EMBL" id="TIA88370.1"/>
    </source>
</evidence>
<gene>
    <name evidence="2" type="ORF">E3P99_02652</name>
</gene>
<dbReference type="AlphaFoldDB" id="A0A4T0FK04"/>